<keyword evidence="1" id="KW-0472">Membrane</keyword>
<reference evidence="2 3" key="1">
    <citation type="journal article" date="2014" name="Am. J. Bot.">
        <title>Genome assembly and annotation for red clover (Trifolium pratense; Fabaceae).</title>
        <authorList>
            <person name="Istvanek J."/>
            <person name="Jaros M."/>
            <person name="Krenek A."/>
            <person name="Repkova J."/>
        </authorList>
    </citation>
    <scope>NUCLEOTIDE SEQUENCE [LARGE SCALE GENOMIC DNA]</scope>
    <source>
        <strain evidence="3">cv. Tatra</strain>
        <tissue evidence="2">Young leaves</tissue>
    </source>
</reference>
<accession>A0A2K3NEJ2</accession>
<proteinExistence type="predicted"/>
<comment type="caution">
    <text evidence="2">The sequence shown here is derived from an EMBL/GenBank/DDBJ whole genome shotgun (WGS) entry which is preliminary data.</text>
</comment>
<evidence type="ECO:0000313" key="3">
    <source>
        <dbReference type="Proteomes" id="UP000236291"/>
    </source>
</evidence>
<gene>
    <name evidence="2" type="ORF">L195_g024746</name>
</gene>
<organism evidence="2 3">
    <name type="scientific">Trifolium pratense</name>
    <name type="common">Red clover</name>
    <dbReference type="NCBI Taxonomy" id="57577"/>
    <lineage>
        <taxon>Eukaryota</taxon>
        <taxon>Viridiplantae</taxon>
        <taxon>Streptophyta</taxon>
        <taxon>Embryophyta</taxon>
        <taxon>Tracheophyta</taxon>
        <taxon>Spermatophyta</taxon>
        <taxon>Magnoliopsida</taxon>
        <taxon>eudicotyledons</taxon>
        <taxon>Gunneridae</taxon>
        <taxon>Pentapetalae</taxon>
        <taxon>rosids</taxon>
        <taxon>fabids</taxon>
        <taxon>Fabales</taxon>
        <taxon>Fabaceae</taxon>
        <taxon>Papilionoideae</taxon>
        <taxon>50 kb inversion clade</taxon>
        <taxon>NPAAA clade</taxon>
        <taxon>Hologalegina</taxon>
        <taxon>IRL clade</taxon>
        <taxon>Trifolieae</taxon>
        <taxon>Trifolium</taxon>
    </lineage>
</organism>
<feature type="transmembrane region" description="Helical" evidence="1">
    <location>
        <begin position="6"/>
        <end position="23"/>
    </location>
</feature>
<dbReference type="AlphaFoldDB" id="A0A2K3NEJ2"/>
<protein>
    <submittedName>
        <fullName evidence="2">Uncharacterized protein</fullName>
    </submittedName>
</protein>
<dbReference type="Proteomes" id="UP000236291">
    <property type="component" value="Unassembled WGS sequence"/>
</dbReference>
<dbReference type="EMBL" id="ASHM01020125">
    <property type="protein sequence ID" value="PNY01451.1"/>
    <property type="molecule type" value="Genomic_DNA"/>
</dbReference>
<keyword evidence="1" id="KW-0812">Transmembrane</keyword>
<sequence>MTTHFHASTAIFTVVVFLLRCRLPLHRRCVFAAFLYTMSPAAVSSTTACPAAASSVVVFSLHFLHSVTCYRVPDHRVSATASPVI</sequence>
<reference evidence="2 3" key="2">
    <citation type="journal article" date="2017" name="Front. Plant Sci.">
        <title>Gene Classification and Mining of Molecular Markers Useful in Red Clover (Trifolium pratense) Breeding.</title>
        <authorList>
            <person name="Istvanek J."/>
            <person name="Dluhosova J."/>
            <person name="Dluhos P."/>
            <person name="Patkova L."/>
            <person name="Nedelnik J."/>
            <person name="Repkova J."/>
        </authorList>
    </citation>
    <scope>NUCLEOTIDE SEQUENCE [LARGE SCALE GENOMIC DNA]</scope>
    <source>
        <strain evidence="3">cv. Tatra</strain>
        <tissue evidence="2">Young leaves</tissue>
    </source>
</reference>
<name>A0A2K3NEJ2_TRIPR</name>
<evidence type="ECO:0000313" key="2">
    <source>
        <dbReference type="EMBL" id="PNY01451.1"/>
    </source>
</evidence>
<keyword evidence="1" id="KW-1133">Transmembrane helix</keyword>
<evidence type="ECO:0000256" key="1">
    <source>
        <dbReference type="SAM" id="Phobius"/>
    </source>
</evidence>